<feature type="region of interest" description="Disordered" evidence="7">
    <location>
        <begin position="1"/>
        <end position="21"/>
    </location>
</feature>
<feature type="domain" description="10TM putative phosphate transporter extracellular tail" evidence="10">
    <location>
        <begin position="792"/>
        <end position="878"/>
    </location>
</feature>
<feature type="transmembrane region" description="Helical" evidence="8">
    <location>
        <begin position="654"/>
        <end position="672"/>
    </location>
</feature>
<feature type="domain" description="CSC1/OSCA1-like N-terminal transmembrane" evidence="11">
    <location>
        <begin position="29"/>
        <end position="177"/>
    </location>
</feature>
<feature type="domain" description="CSC1/OSCA1-like 7TM region" evidence="9">
    <location>
        <begin position="397"/>
        <end position="669"/>
    </location>
</feature>
<keyword evidence="4 8" id="KW-0812">Transmembrane</keyword>
<name>A0A0D2FBX6_9EURO</name>
<feature type="compositionally biased region" description="Polar residues" evidence="7">
    <location>
        <begin position="12"/>
        <end position="21"/>
    </location>
</feature>
<dbReference type="Pfam" id="PF12621">
    <property type="entry name" value="PHM7_ext"/>
    <property type="match status" value="1"/>
</dbReference>
<evidence type="ECO:0000256" key="2">
    <source>
        <dbReference type="ARBA" id="ARBA00007779"/>
    </source>
</evidence>
<dbReference type="Pfam" id="PF14703">
    <property type="entry name" value="PHM7_cyt"/>
    <property type="match status" value="1"/>
</dbReference>
<evidence type="ECO:0000256" key="7">
    <source>
        <dbReference type="SAM" id="MobiDB-lite"/>
    </source>
</evidence>
<dbReference type="AlphaFoldDB" id="A0A0D2FBX6"/>
<keyword evidence="5 8" id="KW-1133">Transmembrane helix</keyword>
<feature type="transmembrane region" description="Helical" evidence="8">
    <location>
        <begin position="156"/>
        <end position="175"/>
    </location>
</feature>
<dbReference type="EMBL" id="KN846960">
    <property type="protein sequence ID" value="KIW65483.1"/>
    <property type="molecule type" value="Genomic_DNA"/>
</dbReference>
<evidence type="ECO:0000256" key="4">
    <source>
        <dbReference type="ARBA" id="ARBA00022692"/>
    </source>
</evidence>
<dbReference type="PANTHER" id="PTHR13018">
    <property type="entry name" value="PROBABLE MEMBRANE PROTEIN DUF221-RELATED"/>
    <property type="match status" value="1"/>
</dbReference>
<feature type="transmembrane region" description="Helical" evidence="8">
    <location>
        <begin position="29"/>
        <end position="50"/>
    </location>
</feature>
<evidence type="ECO:0000259" key="11">
    <source>
        <dbReference type="Pfam" id="PF13967"/>
    </source>
</evidence>
<sequence>MEGSATHMLYPRQSQGANRNQGSNSLSGIISTLVPTALIALIVFIVFLIARTRYSRVYRPRTDDRLLEKGWTTPQSKSGFFGLLRNYSSLPDAYVLGHNSLDGYLWLRMFKVLIVMSLVGCFITWPVLFPVNATGHGGQQQLDMLSMSNVADPKRYYAHAIVAWIYLGFVTLLIARERLNFVGLRRAYFLSAAHAQRLSSRTILVMSLPHGYMEEKPLRQMFGSAVRRVWLVTDCKKLEKDVKERTKAALKLEGAEMKLIKQANANRLKAEKKSNAANSSEAAGLEPKRWINEKKRPKHRLMPQLWKKVDTINWSRGKLEELNRYVPEQQTEHLDLNHTKVSAAFIEFSNQTAAHNAYQSVGRDSKTKFAPRYVGVQPSEVIWKNLGTSYSSRKVKIIIATIIIWVMIIFWAVPVAFVGALSNINYLTNKLPWLSFINSIPKTVLGVITGLLPVVLLAILMALVPIFCGLLAKFAGEPTQSAIQLKVQSWYFAFQVVQVFLITTFASSASAVTTQILQNPGSAPSLLATNLPKASNFYISYFILLGLMQAALQLLNIVPLLMYVLLGKLLDKTPRKKYNRFVNLPGIGWGSTYPKFTLLGVIAITYSCIAPLLLGFATIGFCLLYLMFRYNWLFVFGNRFDTKGETYSRAMKQLMTGVYLASLCLIGLFAIGCSKSAASAGPLAIMIVFLVVVVIFQIMFDRAIAPLEQHIPLELLNSNKFSTTIMEQLIDEQQLKHENMEAGAGSSTRDYSAVPTEVGTTKADEVGDQPGYKTQSKSPPFNFLSRRIEPLALKFYETNKKIVPDSADSEDWIPGYTPEEYEQSYINPAITNQAPIIWLAKDKSGVSRMMVAENREAGIPSTDSHAELDEKNKLVWHEEQVKEMPLWQRLVRY</sequence>
<feature type="transmembrane region" description="Helical" evidence="8">
    <location>
        <begin position="444"/>
        <end position="472"/>
    </location>
</feature>
<dbReference type="InterPro" id="IPR032880">
    <property type="entry name" value="CSC1/OSCA1-like_N"/>
</dbReference>
<dbReference type="PANTHER" id="PTHR13018:SF26">
    <property type="entry name" value="DOMAIN PROTEIN, PUTATIVE (AFU_ORTHOLOGUE AFUA_5G10920)-RELATED"/>
    <property type="match status" value="1"/>
</dbReference>
<accession>A0A0D2FBX6</accession>
<feature type="transmembrane region" description="Helical" evidence="8">
    <location>
        <begin position="587"/>
        <end position="606"/>
    </location>
</feature>
<gene>
    <name evidence="13" type="ORF">PV04_07740</name>
</gene>
<keyword evidence="6 8" id="KW-0472">Membrane</keyword>
<reference evidence="13 14" key="1">
    <citation type="submission" date="2015-01" db="EMBL/GenBank/DDBJ databases">
        <title>The Genome Sequence of Capronia semiimmersa CBS27337.</title>
        <authorList>
            <consortium name="The Broad Institute Genomics Platform"/>
            <person name="Cuomo C."/>
            <person name="de Hoog S."/>
            <person name="Gorbushina A."/>
            <person name="Stielow B."/>
            <person name="Teixiera M."/>
            <person name="Abouelleil A."/>
            <person name="Chapman S.B."/>
            <person name="Priest M."/>
            <person name="Young S.K."/>
            <person name="Wortman J."/>
            <person name="Nusbaum C."/>
            <person name="Birren B."/>
        </authorList>
    </citation>
    <scope>NUCLEOTIDE SEQUENCE [LARGE SCALE GENOMIC DNA]</scope>
    <source>
        <strain evidence="13 14">CBS 27337</strain>
    </source>
</reference>
<feature type="transmembrane region" description="Helical" evidence="8">
    <location>
        <begin position="109"/>
        <end position="128"/>
    </location>
</feature>
<evidence type="ECO:0000256" key="6">
    <source>
        <dbReference type="ARBA" id="ARBA00023136"/>
    </source>
</evidence>
<evidence type="ECO:0008006" key="15">
    <source>
        <dbReference type="Google" id="ProtNLM"/>
    </source>
</evidence>
<feature type="transmembrane region" description="Helical" evidence="8">
    <location>
        <begin position="492"/>
        <end position="517"/>
    </location>
</feature>
<protein>
    <recommendedName>
        <fullName evidence="15">CSC1/OSCA1-like 7TM region domain-containing protein</fullName>
    </recommendedName>
</protein>
<evidence type="ECO:0000313" key="14">
    <source>
        <dbReference type="Proteomes" id="UP000054266"/>
    </source>
</evidence>
<comment type="subcellular location">
    <subcellularLocation>
        <location evidence="1">Membrane</location>
        <topology evidence="1">Multi-pass membrane protein</topology>
    </subcellularLocation>
</comment>
<feature type="domain" description="CSC1/OSCA1-like cytosolic" evidence="12">
    <location>
        <begin position="200"/>
        <end position="385"/>
    </location>
</feature>
<evidence type="ECO:0000313" key="13">
    <source>
        <dbReference type="EMBL" id="KIW65483.1"/>
    </source>
</evidence>
<evidence type="ECO:0000259" key="12">
    <source>
        <dbReference type="Pfam" id="PF14703"/>
    </source>
</evidence>
<dbReference type="InterPro" id="IPR022257">
    <property type="entry name" value="PHM7_ext"/>
</dbReference>
<evidence type="ECO:0000256" key="5">
    <source>
        <dbReference type="ARBA" id="ARBA00022989"/>
    </source>
</evidence>
<feature type="transmembrane region" description="Helical" evidence="8">
    <location>
        <begin position="678"/>
        <end position="700"/>
    </location>
</feature>
<comment type="similarity">
    <text evidence="2">Belongs to the CSC1 (TC 1.A.17) family.</text>
</comment>
<evidence type="ECO:0000256" key="1">
    <source>
        <dbReference type="ARBA" id="ARBA00004141"/>
    </source>
</evidence>
<evidence type="ECO:0000256" key="8">
    <source>
        <dbReference type="SAM" id="Phobius"/>
    </source>
</evidence>
<dbReference type="GO" id="GO:0005227">
    <property type="term" value="F:calcium-activated cation channel activity"/>
    <property type="evidence" value="ECO:0007669"/>
    <property type="project" value="InterPro"/>
</dbReference>
<keyword evidence="14" id="KW-1185">Reference proteome</keyword>
<feature type="transmembrane region" description="Helical" evidence="8">
    <location>
        <begin position="537"/>
        <end position="566"/>
    </location>
</feature>
<dbReference type="Pfam" id="PF02714">
    <property type="entry name" value="RSN1_7TM"/>
    <property type="match status" value="1"/>
</dbReference>
<dbReference type="HOGENOM" id="CLU_002458_2_1_1"/>
<feature type="transmembrane region" description="Helical" evidence="8">
    <location>
        <begin position="612"/>
        <end position="633"/>
    </location>
</feature>
<dbReference type="InterPro" id="IPR003864">
    <property type="entry name" value="CSC1/OSCA1-like_7TM"/>
</dbReference>
<feature type="transmembrane region" description="Helical" evidence="8">
    <location>
        <begin position="397"/>
        <end position="424"/>
    </location>
</feature>
<evidence type="ECO:0000259" key="10">
    <source>
        <dbReference type="Pfam" id="PF12621"/>
    </source>
</evidence>
<organism evidence="13 14">
    <name type="scientific">Phialophora macrospora</name>
    <dbReference type="NCBI Taxonomy" id="1851006"/>
    <lineage>
        <taxon>Eukaryota</taxon>
        <taxon>Fungi</taxon>
        <taxon>Dikarya</taxon>
        <taxon>Ascomycota</taxon>
        <taxon>Pezizomycotina</taxon>
        <taxon>Eurotiomycetes</taxon>
        <taxon>Chaetothyriomycetidae</taxon>
        <taxon>Chaetothyriales</taxon>
        <taxon>Herpotrichiellaceae</taxon>
        <taxon>Phialophora</taxon>
    </lineage>
</organism>
<dbReference type="Proteomes" id="UP000054266">
    <property type="component" value="Unassembled WGS sequence"/>
</dbReference>
<proteinExistence type="inferred from homology"/>
<dbReference type="InterPro" id="IPR027815">
    <property type="entry name" value="CSC1/OSCA1-like_cyt"/>
</dbReference>
<evidence type="ECO:0000259" key="9">
    <source>
        <dbReference type="Pfam" id="PF02714"/>
    </source>
</evidence>
<dbReference type="Pfam" id="PF13967">
    <property type="entry name" value="RSN1_TM"/>
    <property type="match status" value="1"/>
</dbReference>
<dbReference type="GO" id="GO:0005886">
    <property type="term" value="C:plasma membrane"/>
    <property type="evidence" value="ECO:0007669"/>
    <property type="project" value="TreeGrafter"/>
</dbReference>
<dbReference type="InterPro" id="IPR045122">
    <property type="entry name" value="Csc1-like"/>
</dbReference>
<keyword evidence="3" id="KW-0813">Transport</keyword>
<evidence type="ECO:0000256" key="3">
    <source>
        <dbReference type="ARBA" id="ARBA00022448"/>
    </source>
</evidence>